<feature type="domain" description="RNase H type-1" evidence="1">
    <location>
        <begin position="2"/>
        <end position="69"/>
    </location>
</feature>
<name>A0A6D2HWX3_9BRAS</name>
<evidence type="ECO:0000313" key="2">
    <source>
        <dbReference type="EMBL" id="CAA7020227.1"/>
    </source>
</evidence>
<dbReference type="EMBL" id="CACVBM020001174">
    <property type="protein sequence ID" value="CAA7037420.1"/>
    <property type="molecule type" value="Genomic_DNA"/>
</dbReference>
<protein>
    <recommendedName>
        <fullName evidence="1">RNase H type-1 domain-containing protein</fullName>
    </recommendedName>
</protein>
<dbReference type="InterPro" id="IPR002156">
    <property type="entry name" value="RNaseH_domain"/>
</dbReference>
<evidence type="ECO:0000259" key="1">
    <source>
        <dbReference type="Pfam" id="PF13456"/>
    </source>
</evidence>
<accession>A0A6D2HWX3</accession>
<evidence type="ECO:0000313" key="4">
    <source>
        <dbReference type="Proteomes" id="UP000467841"/>
    </source>
</evidence>
<dbReference type="GO" id="GO:0003676">
    <property type="term" value="F:nucleic acid binding"/>
    <property type="evidence" value="ECO:0007669"/>
    <property type="project" value="InterPro"/>
</dbReference>
<gene>
    <name evidence="3" type="ORF">MERR_LOCUS24655</name>
    <name evidence="2" type="ORF">MERR_LOCUS7462</name>
</gene>
<proteinExistence type="predicted"/>
<dbReference type="OrthoDB" id="1108672at2759"/>
<reference evidence="2 4" key="1">
    <citation type="submission" date="2020-01" db="EMBL/GenBank/DDBJ databases">
        <authorList>
            <person name="Mishra B."/>
        </authorList>
    </citation>
    <scope>NUCLEOTIDE SEQUENCE [LARGE SCALE GENOMIC DNA]</scope>
</reference>
<dbReference type="GO" id="GO:0004523">
    <property type="term" value="F:RNA-DNA hybrid ribonuclease activity"/>
    <property type="evidence" value="ECO:0007669"/>
    <property type="project" value="InterPro"/>
</dbReference>
<dbReference type="InterPro" id="IPR036397">
    <property type="entry name" value="RNaseH_sf"/>
</dbReference>
<evidence type="ECO:0000313" key="3">
    <source>
        <dbReference type="EMBL" id="CAA7037420.1"/>
    </source>
</evidence>
<dbReference type="Proteomes" id="UP000467841">
    <property type="component" value="Unassembled WGS sequence"/>
</dbReference>
<dbReference type="AlphaFoldDB" id="A0A6D2HWX3"/>
<organism evidence="2 4">
    <name type="scientific">Microthlaspi erraticum</name>
    <dbReference type="NCBI Taxonomy" id="1685480"/>
    <lineage>
        <taxon>Eukaryota</taxon>
        <taxon>Viridiplantae</taxon>
        <taxon>Streptophyta</taxon>
        <taxon>Embryophyta</taxon>
        <taxon>Tracheophyta</taxon>
        <taxon>Spermatophyta</taxon>
        <taxon>Magnoliopsida</taxon>
        <taxon>eudicotyledons</taxon>
        <taxon>Gunneridae</taxon>
        <taxon>Pentapetalae</taxon>
        <taxon>rosids</taxon>
        <taxon>malvids</taxon>
        <taxon>Brassicales</taxon>
        <taxon>Brassicaceae</taxon>
        <taxon>Coluteocarpeae</taxon>
        <taxon>Microthlaspi</taxon>
    </lineage>
</organism>
<keyword evidence="4" id="KW-1185">Reference proteome</keyword>
<dbReference type="EMBL" id="CACVBM020000532">
    <property type="protein sequence ID" value="CAA7020227.1"/>
    <property type="molecule type" value="Genomic_DNA"/>
</dbReference>
<dbReference type="Gene3D" id="3.30.420.10">
    <property type="entry name" value="Ribonuclease H-like superfamily/Ribonuclease H"/>
    <property type="match status" value="1"/>
</dbReference>
<dbReference type="Pfam" id="PF13456">
    <property type="entry name" value="RVT_3"/>
    <property type="match status" value="1"/>
</dbReference>
<sequence>MGWLFVDESGQTLTTRSSAEASVASPLVAEAISIRSALNHALDIGITDLHLKSDAQALVRALNMQKQIKEIYGILFDI</sequence>